<gene>
    <name evidence="1" type="ORF">MQ095_14165</name>
</gene>
<evidence type="ECO:0000313" key="2">
    <source>
        <dbReference type="Proteomes" id="UP001238370"/>
    </source>
</evidence>
<reference evidence="1 2" key="1">
    <citation type="submission" date="2022-03" db="EMBL/GenBank/DDBJ databases">
        <title>Survey of Intraspecific Variation of Edwardsiella anguillarum Isolates from Non-Anguillid Fish Host Originating from Varied Geographic Locations.</title>
        <authorList>
            <person name="Armwood A.R."/>
            <person name="Woodyard E."/>
            <person name="Waldbieser G.C."/>
            <person name="Camus A.C."/>
            <person name="Divya D."/>
            <person name="Tekedar H."/>
            <person name="Soto E."/>
            <person name="Stein C."/>
            <person name="Ucko M."/>
            <person name="Ware C."/>
            <person name="Griffin M.J."/>
        </authorList>
    </citation>
    <scope>NUCLEOTIDE SEQUENCE [LARGE SCALE GENOMIC DNA]</scope>
    <source>
        <strain evidence="1 2">R18-35-2</strain>
    </source>
</reference>
<protein>
    <submittedName>
        <fullName evidence="1">Uncharacterized protein</fullName>
    </submittedName>
</protein>
<proteinExistence type="predicted"/>
<keyword evidence="2" id="KW-1185">Reference proteome</keyword>
<dbReference type="Proteomes" id="UP001238370">
    <property type="component" value="Chromosome"/>
</dbReference>
<dbReference type="EMBL" id="CP094302">
    <property type="protein sequence ID" value="WHP82937.1"/>
    <property type="molecule type" value="Genomic_DNA"/>
</dbReference>
<accession>A0ABY8SB21</accession>
<organism evidence="1 2">
    <name type="scientific">Edwardsiella anguillarum</name>
    <dbReference type="NCBI Taxonomy" id="1821960"/>
    <lineage>
        <taxon>Bacteria</taxon>
        <taxon>Pseudomonadati</taxon>
        <taxon>Pseudomonadota</taxon>
        <taxon>Gammaproteobacteria</taxon>
        <taxon>Enterobacterales</taxon>
        <taxon>Hafniaceae</taxon>
        <taxon>Edwardsiella</taxon>
    </lineage>
</organism>
<dbReference type="RefSeq" id="WP_139263901.1">
    <property type="nucleotide sequence ID" value="NZ_CP094302.2"/>
</dbReference>
<name>A0ABY8SB21_9GAMM</name>
<evidence type="ECO:0000313" key="1">
    <source>
        <dbReference type="EMBL" id="WHP82937.1"/>
    </source>
</evidence>
<sequence length="84" mass="9517">MSSSYSVNERIEIIDQNLRKMFVAQHIMARVINALVVGTGNCDQIIEIINNTTMSARDGSFTDEDVEYAKQFMLESISHVHLEP</sequence>